<sequence>MKKFKLLALALLIGTFGLFASNFENPDVTKKELRNQIIELLQTPDFPVEENMTITLKFTFNSEGEIVVLCPGCKNKDVVKYIRENLNYKKFKNPGIRDKIYKMPLTIKA</sequence>
<keyword evidence="1" id="KW-0732">Signal</keyword>
<organism evidence="2 3">
    <name type="scientific">Gramella jeungdoensis</name>
    <dbReference type="NCBI Taxonomy" id="708091"/>
    <lineage>
        <taxon>Bacteria</taxon>
        <taxon>Pseudomonadati</taxon>
        <taxon>Bacteroidota</taxon>
        <taxon>Flavobacteriia</taxon>
        <taxon>Flavobacteriales</taxon>
        <taxon>Flavobacteriaceae</taxon>
        <taxon>Christiangramia</taxon>
    </lineage>
</organism>
<feature type="chain" id="PRO_5021304101" description="TonB C-terminal domain-containing protein" evidence="1">
    <location>
        <begin position="21"/>
        <end position="109"/>
    </location>
</feature>
<name>A0A4Y8ATJ5_9FLAO</name>
<dbReference type="RefSeq" id="WP_134248395.1">
    <property type="nucleotide sequence ID" value="NZ_SNQI01000003.1"/>
</dbReference>
<evidence type="ECO:0008006" key="4">
    <source>
        <dbReference type="Google" id="ProtNLM"/>
    </source>
</evidence>
<reference evidence="2 3" key="1">
    <citation type="journal article" date="2011" name="J. Microbiol.">
        <title>Gramella jeungdoensis sp. nov., isolated from a solar saltern in Korea.</title>
        <authorList>
            <person name="Joung Y."/>
            <person name="Kim H."/>
            <person name="Jang T."/>
            <person name="Ahn T.S."/>
            <person name="Joh K."/>
        </authorList>
    </citation>
    <scope>NUCLEOTIDE SEQUENCE [LARGE SCALE GENOMIC DNA]</scope>
    <source>
        <strain evidence="2 3">KCTC 23123</strain>
    </source>
</reference>
<feature type="signal peptide" evidence="1">
    <location>
        <begin position="1"/>
        <end position="20"/>
    </location>
</feature>
<accession>A0A4Y8ATJ5</accession>
<dbReference type="AlphaFoldDB" id="A0A4Y8ATJ5"/>
<evidence type="ECO:0000313" key="2">
    <source>
        <dbReference type="EMBL" id="TEW73996.1"/>
    </source>
</evidence>
<dbReference type="Proteomes" id="UP000298517">
    <property type="component" value="Unassembled WGS sequence"/>
</dbReference>
<comment type="caution">
    <text evidence="2">The sequence shown here is derived from an EMBL/GenBank/DDBJ whole genome shotgun (WGS) entry which is preliminary data.</text>
</comment>
<dbReference type="EMBL" id="SNQI01000003">
    <property type="protein sequence ID" value="TEW73996.1"/>
    <property type="molecule type" value="Genomic_DNA"/>
</dbReference>
<keyword evidence="3" id="KW-1185">Reference proteome</keyword>
<evidence type="ECO:0000313" key="3">
    <source>
        <dbReference type="Proteomes" id="UP000298517"/>
    </source>
</evidence>
<gene>
    <name evidence="2" type="ORF">E2488_11010</name>
</gene>
<protein>
    <recommendedName>
        <fullName evidence="4">TonB C-terminal domain-containing protein</fullName>
    </recommendedName>
</protein>
<dbReference type="OrthoDB" id="1376285at2"/>
<evidence type="ECO:0000256" key="1">
    <source>
        <dbReference type="SAM" id="SignalP"/>
    </source>
</evidence>
<proteinExistence type="predicted"/>